<organism evidence="1">
    <name type="scientific">hydrothermal vent metagenome</name>
    <dbReference type="NCBI Taxonomy" id="652676"/>
    <lineage>
        <taxon>unclassified sequences</taxon>
        <taxon>metagenomes</taxon>
        <taxon>ecological metagenomes</taxon>
    </lineage>
</organism>
<protein>
    <submittedName>
        <fullName evidence="1">Uncharacterized protein</fullName>
    </submittedName>
</protein>
<reference evidence="1" key="1">
    <citation type="submission" date="2018-06" db="EMBL/GenBank/DDBJ databases">
        <authorList>
            <person name="Zhirakovskaya E."/>
        </authorList>
    </citation>
    <scope>NUCLEOTIDE SEQUENCE</scope>
</reference>
<dbReference type="AlphaFoldDB" id="A0A3B1AXD8"/>
<evidence type="ECO:0000313" key="1">
    <source>
        <dbReference type="EMBL" id="VAX04484.1"/>
    </source>
</evidence>
<proteinExistence type="predicted"/>
<sequence>MLHGFEMTTELNDKGHYKTINHAQIEFKFYDVVEFSLTHGFGTQNSLSGISIEDIRSHQLEGINYSVGFDAHLNSDVEFKCSSISVVSVEEGIPNESIYA</sequence>
<gene>
    <name evidence="1" type="ORF">MNBD_GAMMA19-2114</name>
</gene>
<name>A0A3B1AXD8_9ZZZZ</name>
<accession>A0A3B1AXD8</accession>
<dbReference type="EMBL" id="UOFV01000473">
    <property type="protein sequence ID" value="VAX04484.1"/>
    <property type="molecule type" value="Genomic_DNA"/>
</dbReference>